<evidence type="ECO:0000256" key="1">
    <source>
        <dbReference type="SAM" id="MobiDB-lite"/>
    </source>
</evidence>
<accession>A0A8J5ICH7</accession>
<feature type="region of interest" description="Disordered" evidence="1">
    <location>
        <begin position="1"/>
        <end position="51"/>
    </location>
</feature>
<dbReference type="Proteomes" id="UP000709295">
    <property type="component" value="Unassembled WGS sequence"/>
</dbReference>
<proteinExistence type="predicted"/>
<comment type="caution">
    <text evidence="2">The sequence shown here is derived from an EMBL/GenBank/DDBJ whole genome shotgun (WGS) entry which is preliminary data.</text>
</comment>
<gene>
    <name evidence="2" type="ORF">JG688_00018206</name>
</gene>
<protein>
    <submittedName>
        <fullName evidence="2">Uncharacterized protein</fullName>
    </submittedName>
</protein>
<dbReference type="EMBL" id="JAENGY010003172">
    <property type="protein sequence ID" value="KAG6942296.1"/>
    <property type="molecule type" value="Genomic_DNA"/>
</dbReference>
<dbReference type="AlphaFoldDB" id="A0A8J5ICH7"/>
<reference evidence="2" key="1">
    <citation type="submission" date="2021-01" db="EMBL/GenBank/DDBJ databases">
        <title>Phytophthora aleatoria, a newly-described species from Pinus radiata is distinct from Phytophthora cactorum isolates based on comparative genomics.</title>
        <authorList>
            <person name="Mcdougal R."/>
            <person name="Panda P."/>
            <person name="Williams N."/>
            <person name="Studholme D.J."/>
        </authorList>
    </citation>
    <scope>NUCLEOTIDE SEQUENCE</scope>
    <source>
        <strain evidence="2">NZFS 4037</strain>
    </source>
</reference>
<evidence type="ECO:0000313" key="2">
    <source>
        <dbReference type="EMBL" id="KAG6942296.1"/>
    </source>
</evidence>
<evidence type="ECO:0000313" key="3">
    <source>
        <dbReference type="Proteomes" id="UP000709295"/>
    </source>
</evidence>
<organism evidence="2 3">
    <name type="scientific">Phytophthora aleatoria</name>
    <dbReference type="NCBI Taxonomy" id="2496075"/>
    <lineage>
        <taxon>Eukaryota</taxon>
        <taxon>Sar</taxon>
        <taxon>Stramenopiles</taxon>
        <taxon>Oomycota</taxon>
        <taxon>Peronosporomycetes</taxon>
        <taxon>Peronosporales</taxon>
        <taxon>Peronosporaceae</taxon>
        <taxon>Phytophthora</taxon>
    </lineage>
</organism>
<sequence length="78" mass="8544">MSGNLGRSEHERAPSNTVPPASGAVQITRHQTSTLPRDARGVPKRVTPTRDGLRAAQEIPVLITWLRTFQSSCKHITT</sequence>
<name>A0A8J5ICH7_9STRA</name>
<keyword evidence="3" id="KW-1185">Reference proteome</keyword>